<reference evidence="3 4" key="1">
    <citation type="submission" date="2019-06" db="EMBL/GenBank/DDBJ databases">
        <title>Genomics analysis of Aphanomyces spp. identifies a new class of oomycete effector associated with host adaptation.</title>
        <authorList>
            <person name="Gaulin E."/>
        </authorList>
    </citation>
    <scope>NUCLEOTIDE SEQUENCE [LARGE SCALE GENOMIC DNA]</scope>
    <source>
        <strain evidence="3 4">E</strain>
    </source>
</reference>
<accession>A0A6A5A7Q7</accession>
<evidence type="ECO:0000256" key="2">
    <source>
        <dbReference type="SAM" id="SignalP"/>
    </source>
</evidence>
<sequence>MLALEIKLVVILGVLSGEAAGQSTLVECDSGKIAVTSVPFMKTPAADACGANALGGKSIRSIFESTVTPPDTIATMVNTPSCQTWWSDLSAPFALFKPCTYLGMSIQDFSNMPLQEFLEANNQEILLSFGPNQPADTSPMEIDDKGSAAPPSPVATAALVGTMAAVTSTLAPPIPTSTRSIEVSTLAAVLTQTTTTPTTQESDSTPHALATNSSLTPTIFTSDTTTSSPIAANTTSPVASQRVNTSNLPNVDTIVPTSLLSTSNGKTSASSSHYFPMALLVAVVIVFGFI</sequence>
<dbReference type="EMBL" id="VJMI01014270">
    <property type="protein sequence ID" value="KAF0744911.1"/>
    <property type="molecule type" value="Genomic_DNA"/>
</dbReference>
<feature type="signal peptide" evidence="2">
    <location>
        <begin position="1"/>
        <end position="21"/>
    </location>
</feature>
<protein>
    <submittedName>
        <fullName evidence="3">Uncharacterized protein</fullName>
    </submittedName>
</protein>
<dbReference type="Proteomes" id="UP000469452">
    <property type="component" value="Unassembled WGS sequence"/>
</dbReference>
<feature type="chain" id="PRO_5025423425" evidence="2">
    <location>
        <begin position="22"/>
        <end position="290"/>
    </location>
</feature>
<proteinExistence type="predicted"/>
<evidence type="ECO:0000313" key="3">
    <source>
        <dbReference type="EMBL" id="KAF0744911.1"/>
    </source>
</evidence>
<comment type="caution">
    <text evidence="3">The sequence shown here is derived from an EMBL/GenBank/DDBJ whole genome shotgun (WGS) entry which is preliminary data.</text>
</comment>
<feature type="region of interest" description="Disordered" evidence="1">
    <location>
        <begin position="194"/>
        <end position="244"/>
    </location>
</feature>
<keyword evidence="2" id="KW-0732">Signal</keyword>
<feature type="compositionally biased region" description="Polar residues" evidence="1">
    <location>
        <begin position="229"/>
        <end position="244"/>
    </location>
</feature>
<evidence type="ECO:0000313" key="4">
    <source>
        <dbReference type="Proteomes" id="UP000469452"/>
    </source>
</evidence>
<dbReference type="AlphaFoldDB" id="A0A6A5A7Q7"/>
<name>A0A6A5A7Q7_APHAT</name>
<organism evidence="3 4">
    <name type="scientific">Aphanomyces astaci</name>
    <name type="common">Crayfish plague agent</name>
    <dbReference type="NCBI Taxonomy" id="112090"/>
    <lineage>
        <taxon>Eukaryota</taxon>
        <taxon>Sar</taxon>
        <taxon>Stramenopiles</taxon>
        <taxon>Oomycota</taxon>
        <taxon>Saprolegniomycetes</taxon>
        <taxon>Saprolegniales</taxon>
        <taxon>Verrucalvaceae</taxon>
        <taxon>Aphanomyces</taxon>
    </lineage>
</organism>
<feature type="compositionally biased region" description="Low complexity" evidence="1">
    <location>
        <begin position="214"/>
        <end position="228"/>
    </location>
</feature>
<dbReference type="VEuPathDB" id="FungiDB:H257_15529"/>
<feature type="compositionally biased region" description="Low complexity" evidence="1">
    <location>
        <begin position="194"/>
        <end position="206"/>
    </location>
</feature>
<evidence type="ECO:0000256" key="1">
    <source>
        <dbReference type="SAM" id="MobiDB-lite"/>
    </source>
</evidence>
<gene>
    <name evidence="3" type="ORF">AaE_008443</name>
</gene>